<evidence type="ECO:0008006" key="3">
    <source>
        <dbReference type="Google" id="ProtNLM"/>
    </source>
</evidence>
<accession>A0A8H3R274</accession>
<reference evidence="1" key="1">
    <citation type="submission" date="2019-10" db="EMBL/GenBank/DDBJ databases">
        <title>Conservation and host-specific expression of non-tandemly repeated heterogenous ribosome RNA gene in arbuscular mycorrhizal fungi.</title>
        <authorList>
            <person name="Maeda T."/>
            <person name="Kobayashi Y."/>
            <person name="Nakagawa T."/>
            <person name="Ezawa T."/>
            <person name="Yamaguchi K."/>
            <person name="Bino T."/>
            <person name="Nishimoto Y."/>
            <person name="Shigenobu S."/>
            <person name="Kawaguchi M."/>
        </authorList>
    </citation>
    <scope>NUCLEOTIDE SEQUENCE</scope>
    <source>
        <strain evidence="1">HR1</strain>
    </source>
</reference>
<name>A0A8H3R274_9GLOM</name>
<proteinExistence type="predicted"/>
<dbReference type="AlphaFoldDB" id="A0A8H3R274"/>
<evidence type="ECO:0000313" key="1">
    <source>
        <dbReference type="EMBL" id="GET00627.1"/>
    </source>
</evidence>
<gene>
    <name evidence="1" type="ORF">RCL2_002707700</name>
</gene>
<sequence>MNEKLTIHSCCVDTNYAKTQVKVRKHFRSPTMAVIQSFSCAWIICHYCHYQKSQDAKFVKSKHGNFADFRPFLPRSQVIKKRAARKPLSLSSTTPPVSNVNTQTERMLTDEVNSPQASPSNVHNVFQIQSTHHRRMFLIRWKHEDNSFNLSLQLENNVNHSSSYSIYMKRVLVPERKIRCVLV</sequence>
<comment type="caution">
    <text evidence="1">The sequence shown here is derived from an EMBL/GenBank/DDBJ whole genome shotgun (WGS) entry which is preliminary data.</text>
</comment>
<dbReference type="EMBL" id="BLAL01000286">
    <property type="protein sequence ID" value="GET00627.1"/>
    <property type="molecule type" value="Genomic_DNA"/>
</dbReference>
<dbReference type="Proteomes" id="UP000615446">
    <property type="component" value="Unassembled WGS sequence"/>
</dbReference>
<protein>
    <recommendedName>
        <fullName evidence="3">Chromo domain-containing protein</fullName>
    </recommendedName>
</protein>
<evidence type="ECO:0000313" key="2">
    <source>
        <dbReference type="Proteomes" id="UP000615446"/>
    </source>
</evidence>
<organism evidence="1 2">
    <name type="scientific">Rhizophagus clarus</name>
    <dbReference type="NCBI Taxonomy" id="94130"/>
    <lineage>
        <taxon>Eukaryota</taxon>
        <taxon>Fungi</taxon>
        <taxon>Fungi incertae sedis</taxon>
        <taxon>Mucoromycota</taxon>
        <taxon>Glomeromycotina</taxon>
        <taxon>Glomeromycetes</taxon>
        <taxon>Glomerales</taxon>
        <taxon>Glomeraceae</taxon>
        <taxon>Rhizophagus</taxon>
    </lineage>
</organism>